<proteinExistence type="inferred from homology"/>
<comment type="similarity">
    <text evidence="2">Belongs to the UPF0688 family.</text>
</comment>
<evidence type="ECO:0000256" key="3">
    <source>
        <dbReference type="ARBA" id="ARBA00023242"/>
    </source>
</evidence>
<feature type="compositionally biased region" description="Basic and acidic residues" evidence="4">
    <location>
        <begin position="20"/>
        <end position="40"/>
    </location>
</feature>
<protein>
    <recommendedName>
        <fullName evidence="7">CA174 protein</fullName>
    </recommendedName>
</protein>
<sequence>MRRKQGSLKAADVHCMAKRQKLEVAETKTERTSNDERPVDSTETDAWPNNQALSNGDADKRLGECMTVANELCPENPRRDPIELEEKAALEVDHYCVNDSFEEAEESEMKMQIQVDSSIFLDDDSNQVMPVEQFFGNIELVQDYPARTPASVPMSRREYRRLHFIAKDDSDEDVYEDNHLETPQQSDSLSSTTQSGSSIRNGSRGSASQGES</sequence>
<accession>A0AAD7W8K3</accession>
<evidence type="ECO:0000256" key="1">
    <source>
        <dbReference type="ARBA" id="ARBA00004123"/>
    </source>
</evidence>
<name>A0AAD7W8K3_9TELE</name>
<dbReference type="EMBL" id="JAINUG010000221">
    <property type="protein sequence ID" value="KAJ8386879.1"/>
    <property type="molecule type" value="Genomic_DNA"/>
</dbReference>
<dbReference type="Pfam" id="PF15772">
    <property type="entry name" value="UPF0688"/>
    <property type="match status" value="1"/>
</dbReference>
<evidence type="ECO:0008006" key="7">
    <source>
        <dbReference type="Google" id="ProtNLM"/>
    </source>
</evidence>
<dbReference type="PANTHER" id="PTHR28491:SF1">
    <property type="entry name" value="UPF0688 PROTEIN C1ORF174"/>
    <property type="match status" value="1"/>
</dbReference>
<evidence type="ECO:0000313" key="5">
    <source>
        <dbReference type="EMBL" id="KAJ8386879.1"/>
    </source>
</evidence>
<evidence type="ECO:0000256" key="4">
    <source>
        <dbReference type="SAM" id="MobiDB-lite"/>
    </source>
</evidence>
<dbReference type="GO" id="GO:0005634">
    <property type="term" value="C:nucleus"/>
    <property type="evidence" value="ECO:0007669"/>
    <property type="project" value="UniProtKB-SubCell"/>
</dbReference>
<feature type="compositionally biased region" description="Low complexity" evidence="4">
    <location>
        <begin position="182"/>
        <end position="212"/>
    </location>
</feature>
<organism evidence="5 6">
    <name type="scientific">Aldrovandia affinis</name>
    <dbReference type="NCBI Taxonomy" id="143900"/>
    <lineage>
        <taxon>Eukaryota</taxon>
        <taxon>Metazoa</taxon>
        <taxon>Chordata</taxon>
        <taxon>Craniata</taxon>
        <taxon>Vertebrata</taxon>
        <taxon>Euteleostomi</taxon>
        <taxon>Actinopterygii</taxon>
        <taxon>Neopterygii</taxon>
        <taxon>Teleostei</taxon>
        <taxon>Notacanthiformes</taxon>
        <taxon>Halosauridae</taxon>
        <taxon>Aldrovandia</taxon>
    </lineage>
</organism>
<feature type="region of interest" description="Disordered" evidence="4">
    <location>
        <begin position="167"/>
        <end position="212"/>
    </location>
</feature>
<keyword evidence="6" id="KW-1185">Reference proteome</keyword>
<dbReference type="AlphaFoldDB" id="A0AAD7W8K3"/>
<keyword evidence="3" id="KW-0539">Nucleus</keyword>
<reference evidence="5" key="1">
    <citation type="journal article" date="2023" name="Science">
        <title>Genome structures resolve the early diversification of teleost fishes.</title>
        <authorList>
            <person name="Parey E."/>
            <person name="Louis A."/>
            <person name="Montfort J."/>
            <person name="Bouchez O."/>
            <person name="Roques C."/>
            <person name="Iampietro C."/>
            <person name="Lluch J."/>
            <person name="Castinel A."/>
            <person name="Donnadieu C."/>
            <person name="Desvignes T."/>
            <person name="Floi Bucao C."/>
            <person name="Jouanno E."/>
            <person name="Wen M."/>
            <person name="Mejri S."/>
            <person name="Dirks R."/>
            <person name="Jansen H."/>
            <person name="Henkel C."/>
            <person name="Chen W.J."/>
            <person name="Zahm M."/>
            <person name="Cabau C."/>
            <person name="Klopp C."/>
            <person name="Thompson A.W."/>
            <person name="Robinson-Rechavi M."/>
            <person name="Braasch I."/>
            <person name="Lecointre G."/>
            <person name="Bobe J."/>
            <person name="Postlethwait J.H."/>
            <person name="Berthelot C."/>
            <person name="Roest Crollius H."/>
            <person name="Guiguen Y."/>
        </authorList>
    </citation>
    <scope>NUCLEOTIDE SEQUENCE</scope>
    <source>
        <strain evidence="5">NC1722</strain>
    </source>
</reference>
<comment type="caution">
    <text evidence="5">The sequence shown here is derived from an EMBL/GenBank/DDBJ whole genome shotgun (WGS) entry which is preliminary data.</text>
</comment>
<feature type="region of interest" description="Disordered" evidence="4">
    <location>
        <begin position="1"/>
        <end position="58"/>
    </location>
</feature>
<gene>
    <name evidence="5" type="ORF">AAFF_G00165800</name>
</gene>
<dbReference type="InterPro" id="IPR031530">
    <property type="entry name" value="UPF0688"/>
</dbReference>
<comment type="subcellular location">
    <subcellularLocation>
        <location evidence="1">Nucleus</location>
    </subcellularLocation>
</comment>
<evidence type="ECO:0000256" key="2">
    <source>
        <dbReference type="ARBA" id="ARBA00006634"/>
    </source>
</evidence>
<dbReference type="PANTHER" id="PTHR28491">
    <property type="entry name" value="UPF0688 PROTEIN C1ORF174"/>
    <property type="match status" value="1"/>
</dbReference>
<dbReference type="Proteomes" id="UP001221898">
    <property type="component" value="Unassembled WGS sequence"/>
</dbReference>
<evidence type="ECO:0000313" key="6">
    <source>
        <dbReference type="Proteomes" id="UP001221898"/>
    </source>
</evidence>